<name>A0A1Y2FRA2_9FUNG</name>
<dbReference type="GO" id="GO:0005929">
    <property type="term" value="C:cilium"/>
    <property type="evidence" value="ECO:0007669"/>
    <property type="project" value="TreeGrafter"/>
</dbReference>
<evidence type="ECO:0000259" key="2">
    <source>
        <dbReference type="Pfam" id="PF21038"/>
    </source>
</evidence>
<dbReference type="Pfam" id="PF21038">
    <property type="entry name" value="CEP104_N"/>
    <property type="match status" value="1"/>
</dbReference>
<comment type="caution">
    <text evidence="3">The sequence shown here is derived from an EMBL/GenBank/DDBJ whole genome shotgun (WGS) entry which is preliminary data.</text>
</comment>
<accession>A0A1Y2FRA2</accession>
<dbReference type="PANTHER" id="PTHR13371">
    <property type="entry name" value="GLYCINE-, GLUTAMATE-, THIENYLCYCLOHEXYLPIPERIDINE-BINDING PROTEIN"/>
    <property type="match status" value="1"/>
</dbReference>
<dbReference type="SUPFAM" id="SSF49785">
    <property type="entry name" value="Galactose-binding domain-like"/>
    <property type="match status" value="1"/>
</dbReference>
<sequence>MVNENETIPSNEVQPISTINSIPKYQTHEQNLEFCMIQCSSNQGVFSPFKLSINNIDSKYKTWISSKHCEYPQYITLQLMNGICQINTLQILFHQHYIPSKVELFLGKYVKMPSFDEKTKPLDYENLYKSFVAVEFEKIGYFTLFNNQQANNTARELKSVMINKQAQYIKLVIYDCYENELNKYNQVGIISVRVKGIPLEIEDLSNKNNSSNHKKYKNFTPRPKDTPSKNQTSINKDDNDNNIKR</sequence>
<protein>
    <recommendedName>
        <fullName evidence="2">Centrosomal protein CEP104 N-terminal domain-containing protein</fullName>
    </recommendedName>
</protein>
<dbReference type="Proteomes" id="UP000193920">
    <property type="component" value="Unassembled WGS sequence"/>
</dbReference>
<reference evidence="3 4" key="1">
    <citation type="submission" date="2016-08" db="EMBL/GenBank/DDBJ databases">
        <title>A Parts List for Fungal Cellulosomes Revealed by Comparative Genomics.</title>
        <authorList>
            <consortium name="DOE Joint Genome Institute"/>
            <person name="Haitjema C.H."/>
            <person name="Gilmore S.P."/>
            <person name="Henske J.K."/>
            <person name="Solomon K.V."/>
            <person name="De Groot R."/>
            <person name="Kuo A."/>
            <person name="Mondo S.J."/>
            <person name="Salamov A.A."/>
            <person name="Labutti K."/>
            <person name="Zhao Z."/>
            <person name="Chiniquy J."/>
            <person name="Barry K."/>
            <person name="Brewer H.M."/>
            <person name="Purvine S.O."/>
            <person name="Wright A.T."/>
            <person name="Boxma B."/>
            <person name="Van Alen T."/>
            <person name="Hackstein J.H."/>
            <person name="Baker S.E."/>
            <person name="Grigoriev I.V."/>
            <person name="O'Malley M.A."/>
        </authorList>
    </citation>
    <scope>NUCLEOTIDE SEQUENCE [LARGE SCALE GENOMIC DNA]</scope>
    <source>
        <strain evidence="3 4">G1</strain>
    </source>
</reference>
<dbReference type="OrthoDB" id="66599at2759"/>
<evidence type="ECO:0000313" key="3">
    <source>
        <dbReference type="EMBL" id="ORY86530.1"/>
    </source>
</evidence>
<feature type="region of interest" description="Disordered" evidence="1">
    <location>
        <begin position="204"/>
        <end position="245"/>
    </location>
</feature>
<dbReference type="InterPro" id="IPR048739">
    <property type="entry name" value="CEP104_N"/>
</dbReference>
<dbReference type="InterPro" id="IPR008979">
    <property type="entry name" value="Galactose-bd-like_sf"/>
</dbReference>
<dbReference type="InterPro" id="IPR052607">
    <property type="entry name" value="CEP104-like"/>
</dbReference>
<keyword evidence="4" id="KW-1185">Reference proteome</keyword>
<organism evidence="3 4">
    <name type="scientific">Neocallimastix californiae</name>
    <dbReference type="NCBI Taxonomy" id="1754190"/>
    <lineage>
        <taxon>Eukaryota</taxon>
        <taxon>Fungi</taxon>
        <taxon>Fungi incertae sedis</taxon>
        <taxon>Chytridiomycota</taxon>
        <taxon>Chytridiomycota incertae sedis</taxon>
        <taxon>Neocallimastigomycetes</taxon>
        <taxon>Neocallimastigales</taxon>
        <taxon>Neocallimastigaceae</taxon>
        <taxon>Neocallimastix</taxon>
    </lineage>
</organism>
<gene>
    <name evidence="3" type="ORF">LY90DRAFT_663181</name>
</gene>
<feature type="compositionally biased region" description="Basic and acidic residues" evidence="1">
    <location>
        <begin position="235"/>
        <end position="245"/>
    </location>
</feature>
<proteinExistence type="predicted"/>
<dbReference type="AlphaFoldDB" id="A0A1Y2FRA2"/>
<dbReference type="EMBL" id="MCOG01000002">
    <property type="protein sequence ID" value="ORY86530.1"/>
    <property type="molecule type" value="Genomic_DNA"/>
</dbReference>
<evidence type="ECO:0000313" key="4">
    <source>
        <dbReference type="Proteomes" id="UP000193920"/>
    </source>
</evidence>
<feature type="domain" description="Centrosomal protein CEP104 N-terminal" evidence="2">
    <location>
        <begin position="63"/>
        <end position="195"/>
    </location>
</feature>
<dbReference type="PANTHER" id="PTHR13371:SF0">
    <property type="entry name" value="CENTROSOMAL PROTEIN OF 104 KDA"/>
    <property type="match status" value="1"/>
</dbReference>
<evidence type="ECO:0000256" key="1">
    <source>
        <dbReference type="SAM" id="MobiDB-lite"/>
    </source>
</evidence>